<evidence type="ECO:0000256" key="1">
    <source>
        <dbReference type="ARBA" id="ARBA00004123"/>
    </source>
</evidence>
<name>A0AA48KZW6_9TREE</name>
<proteinExistence type="predicted"/>
<evidence type="ECO:0008006" key="11">
    <source>
        <dbReference type="Google" id="ProtNLM"/>
    </source>
</evidence>
<keyword evidence="10" id="KW-1185">Reference proteome</keyword>
<gene>
    <name evidence="9" type="ORF">CcaverHIS019_0204530</name>
</gene>
<accession>A0AA48KZW6</accession>
<dbReference type="KEGG" id="ccac:CcaHIS019_0204530"/>
<sequence>MAMEIPDAVAAPQPPAIEANPTHMPAEKALDAELVADLHDAFGMMYAGSEWDSDDEDAAPKITDGFDLPALLSELAALVSLPQIPTKRRLFPGRAREPFVFPSTAPLPSLPPVNAYLPFSPLPLLARLRTFGAAGLSPVPPEIGPLACALHGWISAGTDALACSRTCGATWGVSGLADLRHAVRDGVVRRLAATLSSRHNAGCAWRITSSPPELFSELRRILHPLTAASLGSLARALAQQTLAGPIAPQWTSPSSNAEIDHLATALRRHLPALPPDPESENRTGPRSPEPKETLAAALALFGWFPYDPTFPTDHVLAHGTPTDIVSCRICCRRVGLWSFHTRTLDLGAAHISWCPLRADGWWRESVLVAPRGEALLQPKALSEMLVVSEDGQPRKKWRRR</sequence>
<comment type="subcellular location">
    <subcellularLocation>
        <location evidence="1">Nucleus</location>
    </subcellularLocation>
</comment>
<dbReference type="AlphaFoldDB" id="A0AA48KZW6"/>
<evidence type="ECO:0000256" key="5">
    <source>
        <dbReference type="ARBA" id="ARBA00023242"/>
    </source>
</evidence>
<organism evidence="9 10">
    <name type="scientific">Cutaneotrichosporon cavernicola</name>
    <dbReference type="NCBI Taxonomy" id="279322"/>
    <lineage>
        <taxon>Eukaryota</taxon>
        <taxon>Fungi</taxon>
        <taxon>Dikarya</taxon>
        <taxon>Basidiomycota</taxon>
        <taxon>Agaricomycotina</taxon>
        <taxon>Tremellomycetes</taxon>
        <taxon>Trichosporonales</taxon>
        <taxon>Trichosporonaceae</taxon>
        <taxon>Cutaneotrichosporon</taxon>
    </lineage>
</organism>
<keyword evidence="3" id="KW-0863">Zinc-finger</keyword>
<evidence type="ECO:0000313" key="9">
    <source>
        <dbReference type="EMBL" id="BEI89091.1"/>
    </source>
</evidence>
<evidence type="ECO:0000259" key="8">
    <source>
        <dbReference type="Pfam" id="PF08600"/>
    </source>
</evidence>
<dbReference type="PANTHER" id="PTHR15835:SF6">
    <property type="entry name" value="ZINC FINGER C3HC-TYPE PROTEIN 1"/>
    <property type="match status" value="1"/>
</dbReference>
<reference evidence="9" key="1">
    <citation type="journal article" date="2023" name="BMC Genomics">
        <title>Chromosome-level genome assemblies of Cutaneotrichosporon spp. (Trichosporonales, Basidiomycota) reveal imbalanced evolution between nucleotide sequences and chromosome synteny.</title>
        <authorList>
            <person name="Kobayashi Y."/>
            <person name="Kayamori A."/>
            <person name="Aoki K."/>
            <person name="Shiwa Y."/>
            <person name="Matsutani M."/>
            <person name="Fujita N."/>
            <person name="Sugita T."/>
            <person name="Iwasaki W."/>
            <person name="Tanaka N."/>
            <person name="Takashima M."/>
        </authorList>
    </citation>
    <scope>NUCLEOTIDE SEQUENCE</scope>
    <source>
        <strain evidence="9">HIS019</strain>
    </source>
</reference>
<dbReference type="InterPro" id="IPR013909">
    <property type="entry name" value="NuBaID_C"/>
</dbReference>
<dbReference type="InterPro" id="IPR012935">
    <property type="entry name" value="NuBaID_N"/>
</dbReference>
<evidence type="ECO:0000256" key="2">
    <source>
        <dbReference type="ARBA" id="ARBA00022723"/>
    </source>
</evidence>
<evidence type="ECO:0000256" key="3">
    <source>
        <dbReference type="ARBA" id="ARBA00022771"/>
    </source>
</evidence>
<evidence type="ECO:0000259" key="7">
    <source>
        <dbReference type="Pfam" id="PF07967"/>
    </source>
</evidence>
<dbReference type="GO" id="GO:0005634">
    <property type="term" value="C:nucleus"/>
    <property type="evidence" value="ECO:0007669"/>
    <property type="project" value="UniProtKB-SubCell"/>
</dbReference>
<keyword evidence="5" id="KW-0539">Nucleus</keyword>
<dbReference type="RefSeq" id="XP_060454357.1">
    <property type="nucleotide sequence ID" value="XM_060597466.1"/>
</dbReference>
<evidence type="ECO:0000256" key="6">
    <source>
        <dbReference type="SAM" id="MobiDB-lite"/>
    </source>
</evidence>
<evidence type="ECO:0000313" key="10">
    <source>
        <dbReference type="Proteomes" id="UP001233271"/>
    </source>
</evidence>
<dbReference type="GO" id="GO:0008270">
    <property type="term" value="F:zinc ion binding"/>
    <property type="evidence" value="ECO:0007669"/>
    <property type="project" value="UniProtKB-KW"/>
</dbReference>
<dbReference type="Pfam" id="PF08600">
    <property type="entry name" value="NuBaID_C"/>
    <property type="match status" value="1"/>
</dbReference>
<dbReference type="EMBL" id="AP028213">
    <property type="protein sequence ID" value="BEI89091.1"/>
    <property type="molecule type" value="Genomic_DNA"/>
</dbReference>
<evidence type="ECO:0000256" key="4">
    <source>
        <dbReference type="ARBA" id="ARBA00022833"/>
    </source>
</evidence>
<feature type="compositionally biased region" description="Basic and acidic residues" evidence="6">
    <location>
        <begin position="279"/>
        <end position="290"/>
    </location>
</feature>
<dbReference type="PANTHER" id="PTHR15835">
    <property type="entry name" value="NUCLEAR-INTERACTING PARTNER OF ALK"/>
    <property type="match status" value="1"/>
</dbReference>
<dbReference type="Proteomes" id="UP001233271">
    <property type="component" value="Chromosome 2"/>
</dbReference>
<keyword evidence="4" id="KW-0862">Zinc</keyword>
<dbReference type="Pfam" id="PF07967">
    <property type="entry name" value="zf-C3HC"/>
    <property type="match status" value="1"/>
</dbReference>
<protein>
    <recommendedName>
        <fullName evidence="11">Zf-C3HC-domain-containing protein</fullName>
    </recommendedName>
</protein>
<feature type="domain" description="NuBaID C-terminal" evidence="8">
    <location>
        <begin position="295"/>
        <end position="363"/>
    </location>
</feature>
<feature type="domain" description="C3HC-type" evidence="7">
    <location>
        <begin position="120"/>
        <end position="234"/>
    </location>
</feature>
<dbReference type="GeneID" id="85492962"/>
<keyword evidence="2" id="KW-0479">Metal-binding</keyword>
<feature type="region of interest" description="Disordered" evidence="6">
    <location>
        <begin position="271"/>
        <end position="290"/>
    </location>
</feature>